<organism evidence="5 6">
    <name type="scientific">Desulfoscipio gibsoniae DSM 7213</name>
    <dbReference type="NCBI Taxonomy" id="767817"/>
    <lineage>
        <taxon>Bacteria</taxon>
        <taxon>Bacillati</taxon>
        <taxon>Bacillota</taxon>
        <taxon>Clostridia</taxon>
        <taxon>Eubacteriales</taxon>
        <taxon>Desulfallaceae</taxon>
        <taxon>Desulfoscipio</taxon>
    </lineage>
</organism>
<dbReference type="HOGENOM" id="CLU_020211_8_0_9"/>
<dbReference type="PANTHER" id="PTHR40448">
    <property type="entry name" value="TWO-COMPONENT SENSOR HISTIDINE KINASE"/>
    <property type="match status" value="1"/>
</dbReference>
<keyword evidence="3" id="KW-1133">Transmembrane helix</keyword>
<dbReference type="Pfam" id="PF14689">
    <property type="entry name" value="SPOB_a"/>
    <property type="match status" value="1"/>
</dbReference>
<dbReference type="InterPro" id="IPR005467">
    <property type="entry name" value="His_kinase_dom"/>
</dbReference>
<dbReference type="KEGG" id="dgi:Desgi_1517"/>
<dbReference type="RefSeq" id="WP_006522797.1">
    <property type="nucleotide sequence ID" value="NC_021184.1"/>
</dbReference>
<evidence type="ECO:0000313" key="5">
    <source>
        <dbReference type="EMBL" id="AGL01001.1"/>
    </source>
</evidence>
<dbReference type="Pfam" id="PF02518">
    <property type="entry name" value="HATPase_c"/>
    <property type="match status" value="1"/>
</dbReference>
<gene>
    <name evidence="5" type="ORF">Desgi_1517</name>
</gene>
<dbReference type="InterPro" id="IPR036890">
    <property type="entry name" value="HATPase_C_sf"/>
</dbReference>
<feature type="transmembrane region" description="Helical" evidence="3">
    <location>
        <begin position="12"/>
        <end position="32"/>
    </location>
</feature>
<keyword evidence="6" id="KW-1185">Reference proteome</keyword>
<dbReference type="AlphaFoldDB" id="R4KN20"/>
<dbReference type="eggNOG" id="COG3290">
    <property type="taxonomic scope" value="Bacteria"/>
</dbReference>
<dbReference type="EMBL" id="CP003273">
    <property type="protein sequence ID" value="AGL01001.1"/>
    <property type="molecule type" value="Genomic_DNA"/>
</dbReference>
<dbReference type="GO" id="GO:0042802">
    <property type="term" value="F:identical protein binding"/>
    <property type="evidence" value="ECO:0007669"/>
    <property type="project" value="TreeGrafter"/>
</dbReference>
<dbReference type="InterPro" id="IPR039506">
    <property type="entry name" value="SPOB_a"/>
</dbReference>
<dbReference type="Proteomes" id="UP000013520">
    <property type="component" value="Chromosome"/>
</dbReference>
<dbReference type="Gene3D" id="1.10.287.130">
    <property type="match status" value="1"/>
</dbReference>
<keyword evidence="1 5" id="KW-0418">Kinase</keyword>
<feature type="domain" description="Histidine kinase" evidence="4">
    <location>
        <begin position="65"/>
        <end position="273"/>
    </location>
</feature>
<evidence type="ECO:0000256" key="2">
    <source>
        <dbReference type="ARBA" id="ARBA00023012"/>
    </source>
</evidence>
<dbReference type="SMART" id="SM00387">
    <property type="entry name" value="HATPase_c"/>
    <property type="match status" value="1"/>
</dbReference>
<keyword evidence="2" id="KW-0902">Two-component regulatory system</keyword>
<dbReference type="STRING" id="767817.Desgi_1517"/>
<sequence length="276" mass="31834">MRLSFIQKDMPYVITAFLLIQAFSILLASRVVNFHSQQITLLGIMIPIVALINFAIVLAAVYWLNNMFTLNKILTTMNENLKILRSERHDFINHLMSIHGLIAADEYKSVIDYIKLVNQDYRNNSQMLNISNLYLRTLLQKKKDESESLGIKFKLVVTSRLTHFKMDPKSITVVFGNLLDNAIDAVKDSTGKKQITFEINELKFQYVFIVSDSGEPIKPEVREKMFEVGYSTKGENRGYGLELIKRAIIKNQGQLVFDDSNEKQFKVLIPKTEREF</sequence>
<dbReference type="SUPFAM" id="SSF55874">
    <property type="entry name" value="ATPase domain of HSP90 chaperone/DNA topoisomerase II/histidine kinase"/>
    <property type="match status" value="1"/>
</dbReference>
<reference evidence="5 6" key="1">
    <citation type="submission" date="2012-01" db="EMBL/GenBank/DDBJ databases">
        <title>Complete sequence of Desulfotomaculum gibsoniae DSM 7213.</title>
        <authorList>
            <consortium name="US DOE Joint Genome Institute"/>
            <person name="Lucas S."/>
            <person name="Han J."/>
            <person name="Lapidus A."/>
            <person name="Cheng J.-F."/>
            <person name="Goodwin L."/>
            <person name="Pitluck S."/>
            <person name="Peters L."/>
            <person name="Ovchinnikova G."/>
            <person name="Teshima H."/>
            <person name="Detter J.C."/>
            <person name="Han C."/>
            <person name="Tapia R."/>
            <person name="Land M."/>
            <person name="Hauser L."/>
            <person name="Kyrpides N."/>
            <person name="Ivanova N."/>
            <person name="Pagani I."/>
            <person name="Parshina S."/>
            <person name="Plugge C."/>
            <person name="Muyzer G."/>
            <person name="Kuever J."/>
            <person name="Ivanova A."/>
            <person name="Nazina T."/>
            <person name="Klenk H.-P."/>
            <person name="Brambilla E."/>
            <person name="Spring S."/>
            <person name="Stams A.F."/>
            <person name="Woyke T."/>
        </authorList>
    </citation>
    <scope>NUCLEOTIDE SEQUENCE [LARGE SCALE GENOMIC DNA]</scope>
    <source>
        <strain evidence="5 6">DSM 7213</strain>
    </source>
</reference>
<dbReference type="GO" id="GO:0000160">
    <property type="term" value="P:phosphorelay signal transduction system"/>
    <property type="evidence" value="ECO:0007669"/>
    <property type="project" value="UniProtKB-KW"/>
</dbReference>
<keyword evidence="3" id="KW-0472">Membrane</keyword>
<proteinExistence type="predicted"/>
<accession>R4KN20</accession>
<dbReference type="PROSITE" id="PS50109">
    <property type="entry name" value="HIS_KIN"/>
    <property type="match status" value="1"/>
</dbReference>
<evidence type="ECO:0000259" key="4">
    <source>
        <dbReference type="PROSITE" id="PS50109"/>
    </source>
</evidence>
<keyword evidence="1 5" id="KW-0808">Transferase</keyword>
<keyword evidence="3" id="KW-0812">Transmembrane</keyword>
<dbReference type="InterPro" id="IPR003594">
    <property type="entry name" value="HATPase_dom"/>
</dbReference>
<evidence type="ECO:0000256" key="3">
    <source>
        <dbReference type="SAM" id="Phobius"/>
    </source>
</evidence>
<name>R4KN20_9FIRM</name>
<dbReference type="PANTHER" id="PTHR40448:SF1">
    <property type="entry name" value="TWO-COMPONENT SENSOR HISTIDINE KINASE"/>
    <property type="match status" value="1"/>
</dbReference>
<evidence type="ECO:0000256" key="1">
    <source>
        <dbReference type="ARBA" id="ARBA00022777"/>
    </source>
</evidence>
<dbReference type="OrthoDB" id="1677679at2"/>
<dbReference type="Gene3D" id="3.30.565.10">
    <property type="entry name" value="Histidine kinase-like ATPase, C-terminal domain"/>
    <property type="match status" value="1"/>
</dbReference>
<protein>
    <submittedName>
        <fullName evidence="5">Histidine kinase</fullName>
    </submittedName>
</protein>
<dbReference type="GO" id="GO:0016301">
    <property type="term" value="F:kinase activity"/>
    <property type="evidence" value="ECO:0007669"/>
    <property type="project" value="UniProtKB-KW"/>
</dbReference>
<feature type="transmembrane region" description="Helical" evidence="3">
    <location>
        <begin position="44"/>
        <end position="64"/>
    </location>
</feature>
<evidence type="ECO:0000313" key="6">
    <source>
        <dbReference type="Proteomes" id="UP000013520"/>
    </source>
</evidence>